<dbReference type="EMBL" id="BNAS01000002">
    <property type="protein sequence ID" value="GHH71105.1"/>
    <property type="molecule type" value="Genomic_DNA"/>
</dbReference>
<name>A0A919FRI0_9MICO</name>
<gene>
    <name evidence="2" type="ORF">GCM10017772_18880</name>
</gene>
<feature type="region of interest" description="Disordered" evidence="1">
    <location>
        <begin position="182"/>
        <end position="211"/>
    </location>
</feature>
<accession>A0A919FRI0</accession>
<proteinExistence type="predicted"/>
<reference evidence="2" key="2">
    <citation type="submission" date="2020-09" db="EMBL/GenBank/DDBJ databases">
        <authorList>
            <person name="Sun Q."/>
            <person name="Zhou Y."/>
        </authorList>
    </citation>
    <scope>NUCLEOTIDE SEQUENCE</scope>
    <source>
        <strain evidence="2">CGMCC 4.7398</strain>
    </source>
</reference>
<evidence type="ECO:0000256" key="1">
    <source>
        <dbReference type="SAM" id="MobiDB-lite"/>
    </source>
</evidence>
<sequence>MTPSELIDLCERRINELSRIRQGFEHIGLPERVEALVDDLRATASGWDAAIDSPPAGNPAAVRANAQAVRAAAAGLRTMESVLRGHATVVLEAQGIDVMANTLDDYATALEAGQARHASGAARLRAAQQKVAGLPSVIGDAGPDEVATASMAALDAACAGYAACQDAYQAVFDAEAALRAAVSDAGPRRGSSTPRPAKVRHHMQQARATVK</sequence>
<comment type="caution">
    <text evidence="2">The sequence shown here is derived from an EMBL/GenBank/DDBJ whole genome shotgun (WGS) entry which is preliminary data.</text>
</comment>
<evidence type="ECO:0000313" key="3">
    <source>
        <dbReference type="Proteomes" id="UP000627369"/>
    </source>
</evidence>
<dbReference type="Proteomes" id="UP000627369">
    <property type="component" value="Unassembled WGS sequence"/>
</dbReference>
<dbReference type="AlphaFoldDB" id="A0A919FRI0"/>
<organism evidence="2 3">
    <name type="scientific">Promicromonospora soli</name>
    <dbReference type="NCBI Taxonomy" id="2035533"/>
    <lineage>
        <taxon>Bacteria</taxon>
        <taxon>Bacillati</taxon>
        <taxon>Actinomycetota</taxon>
        <taxon>Actinomycetes</taxon>
        <taxon>Micrococcales</taxon>
        <taxon>Promicromonosporaceae</taxon>
        <taxon>Promicromonospora</taxon>
    </lineage>
</organism>
<feature type="compositionally biased region" description="Basic residues" evidence="1">
    <location>
        <begin position="197"/>
        <end position="211"/>
    </location>
</feature>
<evidence type="ECO:0000313" key="2">
    <source>
        <dbReference type="EMBL" id="GHH71105.1"/>
    </source>
</evidence>
<reference evidence="2" key="1">
    <citation type="journal article" date="2014" name="Int. J. Syst. Evol. Microbiol.">
        <title>Complete genome sequence of Corynebacterium casei LMG S-19264T (=DSM 44701T), isolated from a smear-ripened cheese.</title>
        <authorList>
            <consortium name="US DOE Joint Genome Institute (JGI-PGF)"/>
            <person name="Walter F."/>
            <person name="Albersmeier A."/>
            <person name="Kalinowski J."/>
            <person name="Ruckert C."/>
        </authorList>
    </citation>
    <scope>NUCLEOTIDE SEQUENCE</scope>
    <source>
        <strain evidence="2">CGMCC 4.7398</strain>
    </source>
</reference>
<keyword evidence="3" id="KW-1185">Reference proteome</keyword>
<dbReference type="RefSeq" id="WP_189668989.1">
    <property type="nucleotide sequence ID" value="NZ_BNAS01000002.1"/>
</dbReference>
<protein>
    <submittedName>
        <fullName evidence="2">Uncharacterized protein</fullName>
    </submittedName>
</protein>